<dbReference type="AlphaFoldDB" id="A0A845I0I1"/>
<comment type="caution">
    <text evidence="2">The sequence shown here is derived from an EMBL/GenBank/DDBJ whole genome shotgun (WGS) entry which is preliminary data.</text>
</comment>
<gene>
    <name evidence="2" type="ORF">GTP23_16970</name>
</gene>
<organism evidence="2 3">
    <name type="scientific">Duganella fentianensis</name>
    <dbReference type="NCBI Taxonomy" id="2692177"/>
    <lineage>
        <taxon>Bacteria</taxon>
        <taxon>Pseudomonadati</taxon>
        <taxon>Pseudomonadota</taxon>
        <taxon>Betaproteobacteria</taxon>
        <taxon>Burkholderiales</taxon>
        <taxon>Oxalobacteraceae</taxon>
        <taxon>Telluria group</taxon>
        <taxon>Duganella</taxon>
    </lineage>
</organism>
<dbReference type="EMBL" id="WWCL01000003">
    <property type="protein sequence ID" value="MYN46739.1"/>
    <property type="molecule type" value="Genomic_DNA"/>
</dbReference>
<accession>A0A845I0I1</accession>
<dbReference type="Proteomes" id="UP000444316">
    <property type="component" value="Unassembled WGS sequence"/>
</dbReference>
<reference evidence="2" key="1">
    <citation type="submission" date="2019-12" db="EMBL/GenBank/DDBJ databases">
        <title>Novel species isolated from a subtropical stream in China.</title>
        <authorList>
            <person name="Lu H."/>
        </authorList>
    </citation>
    <scope>NUCLEOTIDE SEQUENCE [LARGE SCALE GENOMIC DNA]</scope>
    <source>
        <strain evidence="2">FT93W</strain>
    </source>
</reference>
<feature type="signal peptide" evidence="1">
    <location>
        <begin position="1"/>
        <end position="21"/>
    </location>
</feature>
<dbReference type="RefSeq" id="WP_161036187.1">
    <property type="nucleotide sequence ID" value="NZ_WWCL01000003.1"/>
</dbReference>
<name>A0A845I0I1_9BURK</name>
<sequence>MRLPLPLLILPCILCLQPANAGTQVLGVEIGVTTSDQLSKNLSRSTDLSDRGINKYSGGKMLATDGSAYQIEGLTEVVYIFDSVGKLAGVIMDMDKGRFASVYQYLQSKYKVKATQLPYVGDQFARFEPADAIIELDAPHLSFTMQLRYIRNDLSQKYKTDKAAERAAKKKAESAQF</sequence>
<proteinExistence type="predicted"/>
<keyword evidence="1" id="KW-0732">Signal</keyword>
<evidence type="ECO:0000256" key="1">
    <source>
        <dbReference type="SAM" id="SignalP"/>
    </source>
</evidence>
<evidence type="ECO:0000313" key="2">
    <source>
        <dbReference type="EMBL" id="MYN46739.1"/>
    </source>
</evidence>
<evidence type="ECO:0000313" key="3">
    <source>
        <dbReference type="Proteomes" id="UP000444316"/>
    </source>
</evidence>
<feature type="chain" id="PRO_5032975861" evidence="1">
    <location>
        <begin position="22"/>
        <end position="177"/>
    </location>
</feature>
<keyword evidence="3" id="KW-1185">Reference proteome</keyword>
<protein>
    <submittedName>
        <fullName evidence="2">Uncharacterized protein</fullName>
    </submittedName>
</protein>